<comment type="caution">
    <text evidence="3">The sequence shown here is derived from an EMBL/GenBank/DDBJ whole genome shotgun (WGS) entry which is preliminary data.</text>
</comment>
<feature type="domain" description="AAA+ ATPase" evidence="2">
    <location>
        <begin position="184"/>
        <end position="337"/>
    </location>
</feature>
<accession>A0ABR9ZQD5</accession>
<dbReference type="SUPFAM" id="SSF52540">
    <property type="entry name" value="P-loop containing nucleoside triphosphate hydrolases"/>
    <property type="match status" value="1"/>
</dbReference>
<dbReference type="Pfam" id="PF00437">
    <property type="entry name" value="T2SSE"/>
    <property type="match status" value="1"/>
</dbReference>
<evidence type="ECO:0000259" key="2">
    <source>
        <dbReference type="SMART" id="SM00382"/>
    </source>
</evidence>
<comment type="similarity">
    <text evidence="1">Belongs to the GSP E family.</text>
</comment>
<dbReference type="Proteomes" id="UP000614200">
    <property type="component" value="Unassembled WGS sequence"/>
</dbReference>
<dbReference type="SMART" id="SM00382">
    <property type="entry name" value="AAA"/>
    <property type="match status" value="1"/>
</dbReference>
<dbReference type="PANTHER" id="PTHR30486:SF15">
    <property type="entry name" value="TYPE II_IV SECRETION SYSTEM ATPASE"/>
    <property type="match status" value="1"/>
</dbReference>
<dbReference type="InterPro" id="IPR003593">
    <property type="entry name" value="AAA+_ATPase"/>
</dbReference>
<gene>
    <name evidence="3" type="ORF">ISU02_01900</name>
</gene>
<dbReference type="CDD" id="cd01130">
    <property type="entry name" value="VirB11-like_ATPase"/>
    <property type="match status" value="1"/>
</dbReference>
<organism evidence="3 4">
    <name type="scientific">Fusibacter ferrireducens</name>
    <dbReference type="NCBI Taxonomy" id="2785058"/>
    <lineage>
        <taxon>Bacteria</taxon>
        <taxon>Bacillati</taxon>
        <taxon>Bacillota</taxon>
        <taxon>Clostridia</taxon>
        <taxon>Eubacteriales</taxon>
        <taxon>Eubacteriales Family XII. Incertae Sedis</taxon>
        <taxon>Fusibacter</taxon>
    </lineage>
</organism>
<proteinExistence type="inferred from homology"/>
<dbReference type="RefSeq" id="WP_194700080.1">
    <property type="nucleotide sequence ID" value="NZ_JADKNH010000001.1"/>
</dbReference>
<dbReference type="Gene3D" id="3.40.50.300">
    <property type="entry name" value="P-loop containing nucleotide triphosphate hydrolases"/>
    <property type="match status" value="1"/>
</dbReference>
<keyword evidence="4" id="KW-1185">Reference proteome</keyword>
<evidence type="ECO:0000256" key="1">
    <source>
        <dbReference type="ARBA" id="ARBA00006611"/>
    </source>
</evidence>
<evidence type="ECO:0000313" key="4">
    <source>
        <dbReference type="Proteomes" id="UP000614200"/>
    </source>
</evidence>
<sequence>MISYEMIKTLKNKILEKIPKVEEPFVSQAIHQEIANLNHLTIEEKMALKATLWDTIFKYDVIQPLLDDDSISEIMINGPENVFVERSGQLEAIDLKFSNHDHLMSLVHKIATEIDRPINTGTPIMDARLKDGSRVNIVIEPVALNGPVVTIRKFKQSFNNPEELIQNKMLSRELADFLKLCIQSKFNIFICGSTGSGKTTLLNCLTHYIPSSERLITVEDAAELQIQNHENLVSLEVKKSNTNQQSITISHLIKNALRMRPDRIIVGEVRGEEVVDMLQAMNTGHDGSLSTGHSNSGMDMLTRLEVIASSHSEINHTLIRRQIISAIDLIIFIERLPSGKRKITEVSEVIKNETDYVLNKIFDFYEPIGPNPIGFKEALVNKHKLRRAVV</sequence>
<dbReference type="EMBL" id="JADKNH010000001">
    <property type="protein sequence ID" value="MBF4691849.1"/>
    <property type="molecule type" value="Genomic_DNA"/>
</dbReference>
<dbReference type="InterPro" id="IPR001482">
    <property type="entry name" value="T2SS/T4SS_dom"/>
</dbReference>
<dbReference type="Gene3D" id="3.30.450.380">
    <property type="match status" value="1"/>
</dbReference>
<reference evidence="3 4" key="1">
    <citation type="submission" date="2020-11" db="EMBL/GenBank/DDBJ databases">
        <title>Fusibacter basophilias sp. nov.</title>
        <authorList>
            <person name="Qiu D."/>
        </authorList>
    </citation>
    <scope>NUCLEOTIDE SEQUENCE [LARGE SCALE GENOMIC DNA]</scope>
    <source>
        <strain evidence="3 4">Q10-2</strain>
    </source>
</reference>
<evidence type="ECO:0000313" key="3">
    <source>
        <dbReference type="EMBL" id="MBF4691849.1"/>
    </source>
</evidence>
<protein>
    <submittedName>
        <fullName evidence="3">CpaF family protein</fullName>
    </submittedName>
</protein>
<dbReference type="PANTHER" id="PTHR30486">
    <property type="entry name" value="TWITCHING MOTILITY PROTEIN PILT"/>
    <property type="match status" value="1"/>
</dbReference>
<dbReference type="InterPro" id="IPR027417">
    <property type="entry name" value="P-loop_NTPase"/>
</dbReference>
<dbReference type="InterPro" id="IPR050921">
    <property type="entry name" value="T4SS_GSP_E_ATPase"/>
</dbReference>
<name>A0ABR9ZQD5_9FIRM</name>